<name>A0A1I4YLR1_9RHOB</name>
<dbReference type="GO" id="GO:0032259">
    <property type="term" value="P:methylation"/>
    <property type="evidence" value="ECO:0007669"/>
    <property type="project" value="UniProtKB-KW"/>
</dbReference>
<keyword evidence="1" id="KW-0808">Transferase</keyword>
<proteinExistence type="predicted"/>
<dbReference type="OrthoDB" id="9807911at2"/>
<organism evidence="1 2">
    <name type="scientific">Roseovarius lutimaris</name>
    <dbReference type="NCBI Taxonomy" id="1005928"/>
    <lineage>
        <taxon>Bacteria</taxon>
        <taxon>Pseudomonadati</taxon>
        <taxon>Pseudomonadota</taxon>
        <taxon>Alphaproteobacteria</taxon>
        <taxon>Rhodobacterales</taxon>
        <taxon>Roseobacteraceae</taxon>
        <taxon>Roseovarius</taxon>
    </lineage>
</organism>
<reference evidence="2" key="1">
    <citation type="submission" date="2016-10" db="EMBL/GenBank/DDBJ databases">
        <authorList>
            <person name="Varghese N."/>
            <person name="Submissions S."/>
        </authorList>
    </citation>
    <scope>NUCLEOTIDE SEQUENCE [LARGE SCALE GENOMIC DNA]</scope>
    <source>
        <strain evidence="2">DSM 28463</strain>
    </source>
</reference>
<dbReference type="Pfam" id="PF13489">
    <property type="entry name" value="Methyltransf_23"/>
    <property type="match status" value="1"/>
</dbReference>
<sequence>MTDKFLDRAYGLETAEDASQFYNDWASTYDAEIAENGYATPGRCARALFAKWPEPDIPVLDFGCGTGLSGLALKLAGFKVIDGIDPSPEMLAQAKAKSVYRTLSLLDVTDETPIPKGAYRAIAAIGVIGTGAAPVSTLDILMKALDRGSHLVFSYNDHALADPIYEGALNGWLDCGAARLLSKDYGPHLPGQGLKSNVYVLQKT</sequence>
<dbReference type="RefSeq" id="WP_092833544.1">
    <property type="nucleotide sequence ID" value="NZ_FOVP01000001.1"/>
</dbReference>
<evidence type="ECO:0000313" key="2">
    <source>
        <dbReference type="Proteomes" id="UP000198599"/>
    </source>
</evidence>
<evidence type="ECO:0000313" key="1">
    <source>
        <dbReference type="EMBL" id="SFN38509.1"/>
    </source>
</evidence>
<dbReference type="STRING" id="1005928.SAMN04487859_101308"/>
<dbReference type="GO" id="GO:0008168">
    <property type="term" value="F:methyltransferase activity"/>
    <property type="evidence" value="ECO:0007669"/>
    <property type="project" value="UniProtKB-KW"/>
</dbReference>
<keyword evidence="2" id="KW-1185">Reference proteome</keyword>
<accession>A0A1I4YLR1</accession>
<dbReference type="EMBL" id="FOVP01000001">
    <property type="protein sequence ID" value="SFN38509.1"/>
    <property type="molecule type" value="Genomic_DNA"/>
</dbReference>
<gene>
    <name evidence="1" type="ORF">SAMN04487859_101308</name>
</gene>
<dbReference type="Gene3D" id="3.40.50.150">
    <property type="entry name" value="Vaccinia Virus protein VP39"/>
    <property type="match status" value="1"/>
</dbReference>
<dbReference type="CDD" id="cd02440">
    <property type="entry name" value="AdoMet_MTases"/>
    <property type="match status" value="1"/>
</dbReference>
<dbReference type="Proteomes" id="UP000198599">
    <property type="component" value="Unassembled WGS sequence"/>
</dbReference>
<dbReference type="SUPFAM" id="SSF53335">
    <property type="entry name" value="S-adenosyl-L-methionine-dependent methyltransferases"/>
    <property type="match status" value="1"/>
</dbReference>
<keyword evidence="1" id="KW-0489">Methyltransferase</keyword>
<protein>
    <submittedName>
        <fullName evidence="1">Methyltransferase domain-containing protein</fullName>
    </submittedName>
</protein>
<dbReference type="InterPro" id="IPR029063">
    <property type="entry name" value="SAM-dependent_MTases_sf"/>
</dbReference>
<dbReference type="AlphaFoldDB" id="A0A1I4YLR1"/>